<dbReference type="Proteomes" id="UP000246171">
    <property type="component" value="Unassembled WGS sequence"/>
</dbReference>
<sequence length="52" mass="5511">MDQAVRAVMNLGDALVLIDGMVHCGGANITETEFTPLEKASWMGKSTILCAT</sequence>
<proteinExistence type="predicted"/>
<name>A0A317URM4_ASPEC</name>
<organism evidence="1 2">
    <name type="scientific">Aspergillus eucalypticola (strain CBS 122712 / IBT 29274)</name>
    <dbReference type="NCBI Taxonomy" id="1448314"/>
    <lineage>
        <taxon>Eukaryota</taxon>
        <taxon>Fungi</taxon>
        <taxon>Dikarya</taxon>
        <taxon>Ascomycota</taxon>
        <taxon>Pezizomycotina</taxon>
        <taxon>Eurotiomycetes</taxon>
        <taxon>Eurotiomycetidae</taxon>
        <taxon>Eurotiales</taxon>
        <taxon>Aspergillaceae</taxon>
        <taxon>Aspergillus</taxon>
        <taxon>Aspergillus subgen. Circumdati</taxon>
    </lineage>
</organism>
<evidence type="ECO:0000313" key="1">
    <source>
        <dbReference type="EMBL" id="PWY63092.1"/>
    </source>
</evidence>
<dbReference type="VEuPathDB" id="FungiDB:BO83DRAFT_432007"/>
<dbReference type="AlphaFoldDB" id="A0A317URM4"/>
<comment type="caution">
    <text evidence="1">The sequence shown here is derived from an EMBL/GenBank/DDBJ whole genome shotgun (WGS) entry which is preliminary data.</text>
</comment>
<keyword evidence="2" id="KW-1185">Reference proteome</keyword>
<dbReference type="Gene3D" id="2.60.120.620">
    <property type="entry name" value="q2cbj1_9rhob like domain"/>
    <property type="match status" value="1"/>
</dbReference>
<gene>
    <name evidence="1" type="ORF">BO83DRAFT_432007</name>
</gene>
<dbReference type="RefSeq" id="XP_025382851.1">
    <property type="nucleotide sequence ID" value="XM_025535603.1"/>
</dbReference>
<dbReference type="EMBL" id="MSFU01000039">
    <property type="protein sequence ID" value="PWY63092.1"/>
    <property type="molecule type" value="Genomic_DNA"/>
</dbReference>
<reference evidence="1" key="1">
    <citation type="submission" date="2016-12" db="EMBL/GenBank/DDBJ databases">
        <title>The genomes of Aspergillus section Nigri reveals drivers in fungal speciation.</title>
        <authorList>
            <consortium name="DOE Joint Genome Institute"/>
            <person name="Vesth T.C."/>
            <person name="Nybo J."/>
            <person name="Theobald S."/>
            <person name="Brandl J."/>
            <person name="Frisvad J.C."/>
            <person name="Nielsen K.F."/>
            <person name="Lyhne E.K."/>
            <person name="Kogle M.E."/>
            <person name="Kuo A."/>
            <person name="Riley R."/>
            <person name="Clum A."/>
            <person name="Nolan M."/>
            <person name="Lipzen A."/>
            <person name="Salamov A."/>
            <person name="Henrissat B."/>
            <person name="Wiebenga A."/>
            <person name="De vries R.P."/>
            <person name="Grigoriev I.V."/>
            <person name="Mortensen U.H."/>
            <person name="Andersen M.R."/>
            <person name="Baker S.E."/>
        </authorList>
    </citation>
    <scope>NUCLEOTIDE SEQUENCE</scope>
    <source>
        <strain evidence="1">CBS 122712</strain>
    </source>
</reference>
<evidence type="ECO:0000313" key="2">
    <source>
        <dbReference type="Proteomes" id="UP000246171"/>
    </source>
</evidence>
<dbReference type="GeneID" id="37057565"/>
<accession>A0A317URM4</accession>
<protein>
    <submittedName>
        <fullName evidence="1">Uncharacterized protein</fullName>
    </submittedName>
</protein>